<reference evidence="1" key="1">
    <citation type="submission" date="2015-03" db="EMBL/GenBank/DDBJ databases">
        <authorList>
            <person name="Xie B.-B."/>
            <person name="Rong J.-C."/>
            <person name="Qin Q.-L."/>
            <person name="Zhang Y.-Z."/>
        </authorList>
    </citation>
    <scope>NUCLEOTIDE SEQUENCE</scope>
    <source>
        <strain evidence="1">DSM 14585</strain>
    </source>
</reference>
<evidence type="ECO:0000313" key="2">
    <source>
        <dbReference type="Proteomes" id="UP000217277"/>
    </source>
</evidence>
<dbReference type="EMBL" id="CP011011">
    <property type="protein sequence ID" value="ATC81041.1"/>
    <property type="molecule type" value="Genomic_DNA"/>
</dbReference>
<evidence type="ECO:0000313" key="1">
    <source>
        <dbReference type="EMBL" id="ATC81041.1"/>
    </source>
</evidence>
<protein>
    <submittedName>
        <fullName evidence="1">Uncharacterized protein</fullName>
    </submittedName>
</protein>
<name>A0ACA8DSJ9_9GAMM</name>
<keyword evidence="2" id="KW-1185">Reference proteome</keyword>
<gene>
    <name evidence="1" type="ORF">PAGA_a0484</name>
</gene>
<proteinExistence type="predicted"/>
<sequence>MNCIAITAHRISSSLEYTVLKASKNPNNTILIHVDKKSDIEPFLYLKSKNVIFIEKRIEVSWGDVSQIDATLELIKASLEHEYDYFHLISGDDILISQNRLDTLPNKGKYEYIAFQENRTSPINPELRVLFNYPSLCFKKNNSFIEKVCKKAFFSYTNMRFNLGLYSTLDIPLYKGTNWFSLTKGCIEMINSFVARNPHYKLKFARSLCADEVFFHSIIYNSEFKNNIYKHPKSLNIDSIAEHALRYIDWKNGPDYPRTLQEEDFEKVKNSEMLFSRKISSSISLNELRYFDIEPDNKNDSI</sequence>
<accession>A0ACA8DSJ9</accession>
<dbReference type="Proteomes" id="UP000217277">
    <property type="component" value="Chromosome I"/>
</dbReference>
<organism evidence="1 2">
    <name type="scientific">Pseudoalteromonas agarivorans DSM 14585</name>
    <dbReference type="NCBI Taxonomy" id="1312369"/>
    <lineage>
        <taxon>Bacteria</taxon>
        <taxon>Pseudomonadati</taxon>
        <taxon>Pseudomonadota</taxon>
        <taxon>Gammaproteobacteria</taxon>
        <taxon>Alteromonadales</taxon>
        <taxon>Pseudoalteromonadaceae</taxon>
        <taxon>Pseudoalteromonas</taxon>
    </lineage>
</organism>